<evidence type="ECO:0000259" key="3">
    <source>
        <dbReference type="Pfam" id="PF13828"/>
    </source>
</evidence>
<keyword evidence="2" id="KW-0812">Transmembrane</keyword>
<keyword evidence="2" id="KW-1133">Transmembrane helix</keyword>
<keyword evidence="2" id="KW-0472">Membrane</keyword>
<evidence type="ECO:0000256" key="2">
    <source>
        <dbReference type="SAM" id="Phobius"/>
    </source>
</evidence>
<dbReference type="AlphaFoldDB" id="D7WCB8"/>
<protein>
    <recommendedName>
        <fullName evidence="3">DUF4190 domain-containing protein</fullName>
    </recommendedName>
</protein>
<feature type="transmembrane region" description="Helical" evidence="2">
    <location>
        <begin position="63"/>
        <end position="96"/>
    </location>
</feature>
<dbReference type="EMBL" id="ACLJ02000003">
    <property type="protein sequence ID" value="EFK53799.1"/>
    <property type="molecule type" value="Genomic_DNA"/>
</dbReference>
<accession>D7WCB8</accession>
<dbReference type="Proteomes" id="UP000004208">
    <property type="component" value="Unassembled WGS sequence"/>
</dbReference>
<proteinExistence type="predicted"/>
<gene>
    <name evidence="4" type="ORF">HMPREF0291_11456</name>
</gene>
<evidence type="ECO:0000313" key="5">
    <source>
        <dbReference type="Proteomes" id="UP000004208"/>
    </source>
</evidence>
<feature type="region of interest" description="Disordered" evidence="1">
    <location>
        <begin position="146"/>
        <end position="177"/>
    </location>
</feature>
<dbReference type="Pfam" id="PF13828">
    <property type="entry name" value="DUF4190"/>
    <property type="match status" value="1"/>
</dbReference>
<dbReference type="InterPro" id="IPR025241">
    <property type="entry name" value="DUF4190"/>
</dbReference>
<feature type="compositionally biased region" description="Polar residues" evidence="1">
    <location>
        <begin position="146"/>
        <end position="161"/>
    </location>
</feature>
<feature type="domain" description="DUF4190" evidence="3">
    <location>
        <begin position="62"/>
        <end position="129"/>
    </location>
</feature>
<evidence type="ECO:0000256" key="1">
    <source>
        <dbReference type="SAM" id="MobiDB-lite"/>
    </source>
</evidence>
<comment type="caution">
    <text evidence="4">The sequence shown here is derived from an EMBL/GenBank/DDBJ whole genome shotgun (WGS) entry which is preliminary data.</text>
</comment>
<dbReference type="RefSeq" id="WP_005289860.1">
    <property type="nucleotide sequence ID" value="NZ_CM000961.1"/>
</dbReference>
<evidence type="ECO:0000313" key="4">
    <source>
        <dbReference type="EMBL" id="EFK53799.1"/>
    </source>
</evidence>
<reference evidence="4" key="1">
    <citation type="submission" date="2010-06" db="EMBL/GenBank/DDBJ databases">
        <authorList>
            <person name="Muzny D."/>
            <person name="Qin X."/>
            <person name="Buhay C."/>
            <person name="Dugan-Rocha S."/>
            <person name="Ding Y."/>
            <person name="Chen G."/>
            <person name="Hawes A."/>
            <person name="Holder M."/>
            <person name="Jhangiani S."/>
            <person name="Johnson A."/>
            <person name="Khan Z."/>
            <person name="Li Z."/>
            <person name="Liu W."/>
            <person name="Liu X."/>
            <person name="Perez L."/>
            <person name="Shen H."/>
            <person name="Wang Q."/>
            <person name="Watt J."/>
            <person name="Xi L."/>
            <person name="Xin Y."/>
            <person name="Zhou J."/>
            <person name="Deng J."/>
            <person name="Jiang H."/>
            <person name="Liu Y."/>
            <person name="Qu J."/>
            <person name="Song X.-Z."/>
            <person name="Zhang L."/>
            <person name="Villasana D."/>
            <person name="Johnson A."/>
            <person name="Liu J."/>
            <person name="Liyanage D."/>
            <person name="Lorensuhewa L."/>
            <person name="Robinson T."/>
            <person name="Song A."/>
            <person name="Song B.-B."/>
            <person name="Dinh H."/>
            <person name="Thornton R."/>
            <person name="Coyle M."/>
            <person name="Francisco L."/>
            <person name="Jackson L."/>
            <person name="Javaid M."/>
            <person name="Korchina V."/>
            <person name="Kovar C."/>
            <person name="Mata R."/>
            <person name="Mathew T."/>
            <person name="Ngo R."/>
            <person name="Nguyen L."/>
            <person name="Nguyen N."/>
            <person name="Okwuonu G."/>
            <person name="Ongeri F."/>
            <person name="Pham C."/>
            <person name="Simmons D."/>
            <person name="Wilczek-Boney K."/>
            <person name="Hale W."/>
            <person name="Jakkamsetti A."/>
            <person name="Pham P."/>
            <person name="Ruth R."/>
            <person name="San Lucas F."/>
            <person name="Warren J."/>
            <person name="Zhang J."/>
            <person name="Zhao Z."/>
            <person name="Zhou C."/>
            <person name="Zhu D."/>
            <person name="Lee S."/>
            <person name="Bess C."/>
            <person name="Blankenburg K."/>
            <person name="Forbes L."/>
            <person name="Fu Q."/>
            <person name="Gubbala S."/>
            <person name="Hirani K."/>
            <person name="Jayaseelan J.C."/>
            <person name="Lara F."/>
            <person name="Munidasa M."/>
            <person name="Palculict T."/>
            <person name="Patil S."/>
            <person name="Pu L.-L."/>
            <person name="Saada N."/>
            <person name="Tang L."/>
            <person name="Weissenberger G."/>
            <person name="Zhu Y."/>
            <person name="Hemphill L."/>
            <person name="Shang Y."/>
            <person name="Youmans B."/>
            <person name="Ayvaz T."/>
            <person name="Ross M."/>
            <person name="Santibanez J."/>
            <person name="Aqrawi P."/>
            <person name="Gross S."/>
            <person name="Joshi V."/>
            <person name="Fowler G."/>
            <person name="Nazareth L."/>
            <person name="Reid J."/>
            <person name="Worley K."/>
            <person name="Petrosino J."/>
            <person name="Highlander S."/>
            <person name="Gibbs R."/>
        </authorList>
    </citation>
    <scope>NUCLEOTIDE SEQUENCE [LARGE SCALE GENOMIC DNA]</scope>
    <source>
        <strain evidence="4">ATCC 33030</strain>
    </source>
</reference>
<sequence>MNEPYGGYSHEQRGQLDGYGQPFEAGPVDQWGRYNPHGPNAYATGFVPHAYAPVPAEKNQTAVAALVVGLCSFAMVFIAGPFALLLGICGIICGIMGITNSRRFPGSNGMGMAITGLIASIISTLMAIAFLAFMALAIYELEQEVDSGTGSNKGPESSSESVLERTADRDRAYKENT</sequence>
<dbReference type="STRING" id="585529.HMPREF0291_11456"/>
<dbReference type="HOGENOM" id="CLU_1515419_0_0_11"/>
<feature type="transmembrane region" description="Helical" evidence="2">
    <location>
        <begin position="117"/>
        <end position="139"/>
    </location>
</feature>
<keyword evidence="5" id="KW-1185">Reference proteome</keyword>
<organism evidence="4 5">
    <name type="scientific">Corynebacterium genitalium ATCC 33030</name>
    <dbReference type="NCBI Taxonomy" id="585529"/>
    <lineage>
        <taxon>Bacteria</taxon>
        <taxon>Bacillati</taxon>
        <taxon>Actinomycetota</taxon>
        <taxon>Actinomycetes</taxon>
        <taxon>Mycobacteriales</taxon>
        <taxon>Corynebacteriaceae</taxon>
        <taxon>Corynebacterium</taxon>
    </lineage>
</organism>
<feature type="compositionally biased region" description="Basic and acidic residues" evidence="1">
    <location>
        <begin position="162"/>
        <end position="177"/>
    </location>
</feature>
<name>D7WCB8_9CORY</name>